<protein>
    <submittedName>
        <fullName evidence="1">CoA-transferase</fullName>
    </submittedName>
</protein>
<dbReference type="Gene3D" id="3.40.1080.10">
    <property type="entry name" value="Glutaconate Coenzyme A-transferase"/>
    <property type="match status" value="2"/>
</dbReference>
<reference evidence="1 2" key="1">
    <citation type="journal article" date="2016" name="Int. J. Syst. Evol. Microbiol.">
        <title>Arsenicitalea aurantiaca gen. nov., sp. nov., a new member of the family Hyphomicrobiaceae, isolated from high-arsenic sediment.</title>
        <authorList>
            <person name="Mu Y."/>
            <person name="Zhou L."/>
            <person name="Zeng X.C."/>
            <person name="Liu L."/>
            <person name="Pan Y."/>
            <person name="Chen X."/>
            <person name="Wang J."/>
            <person name="Li S."/>
            <person name="Li W.J."/>
            <person name="Wang Y."/>
        </authorList>
    </citation>
    <scope>NUCLEOTIDE SEQUENCE [LARGE SCALE GENOMIC DNA]</scope>
    <source>
        <strain evidence="1 2">42-50</strain>
    </source>
</reference>
<dbReference type="SMART" id="SM00882">
    <property type="entry name" value="CoA_trans"/>
    <property type="match status" value="2"/>
</dbReference>
<gene>
    <name evidence="1" type="ORF">EMQ25_04870</name>
</gene>
<dbReference type="OrthoDB" id="9777193at2"/>
<dbReference type="Pfam" id="PF01144">
    <property type="entry name" value="CoA_trans"/>
    <property type="match status" value="1"/>
</dbReference>
<evidence type="ECO:0000313" key="1">
    <source>
        <dbReference type="EMBL" id="RUT32493.1"/>
    </source>
</evidence>
<keyword evidence="2" id="KW-1185">Reference proteome</keyword>
<accession>A0A433XEH9</accession>
<dbReference type="Proteomes" id="UP000281547">
    <property type="component" value="Unassembled WGS sequence"/>
</dbReference>
<dbReference type="SUPFAM" id="SSF100950">
    <property type="entry name" value="NagB/RpiA/CoA transferase-like"/>
    <property type="match status" value="2"/>
</dbReference>
<dbReference type="PANTHER" id="PTHR43293:SF3">
    <property type="entry name" value="CHOLESTEROL RING-CLEAVING HYDROLASE IPDB SUBUNIT"/>
    <property type="match status" value="1"/>
</dbReference>
<dbReference type="InterPro" id="IPR004165">
    <property type="entry name" value="CoA_trans_fam_I"/>
</dbReference>
<proteinExistence type="predicted"/>
<dbReference type="GO" id="GO:0008410">
    <property type="term" value="F:CoA-transferase activity"/>
    <property type="evidence" value="ECO:0007669"/>
    <property type="project" value="InterPro"/>
</dbReference>
<dbReference type="RefSeq" id="WP_127187450.1">
    <property type="nucleotide sequence ID" value="NZ_RZNJ01000002.1"/>
</dbReference>
<sequence>MTLSSASRSLARSNTPAFETLQCLAARVKSGSRLGIGGHHFARLPMALLREVIGNGARDLHYFAWAGGLPLEMLLEADAVRAIDLCFSSLDIFGLAPRFRVAAETGTIPVTDWPALAMIEAFNARRQNLPFMPVQIPAGSTMAERCPALSFHRDPQSGRLVGLVAAQELDTVLIHAPRADRSGNVEIVGARALDLAIVGAARQVLVTVDEIVEDGSLGQSGRHAIITRNLVTAIAEVPGGAWPTSCLPHYVTDYAAIASALGESAGSLLDRLACPQGEPGAYLCNAALLSAVDPEPFRAPALDAARPATIDEIMATRIAMLLDNESFASSGAVSPLANVAYRLAKASHAPRALLTTFTCGHVDIAPGTMTLSLLEPMDAASAVAHCGGDDTYFAYYQAGLVTHEIIGAAQVDGAGRTNNLELTKPSGGKLRLPGQGGMSDVANMHANYIVYVPRHSPSALVREVETISSARGVLSADDREAAGYRQGTVLLLTNLCLFRLDPETGHFAVVEIMPGASREEIVAETGFPIVFDPDCVTWSGPDLEQLRLLREEIDPLGLRRLEFVGARDRAPLLAEILERDRKGTAALIARRA</sequence>
<dbReference type="EMBL" id="RZNJ01000002">
    <property type="protein sequence ID" value="RUT32493.1"/>
    <property type="molecule type" value="Genomic_DNA"/>
</dbReference>
<dbReference type="PANTHER" id="PTHR43293">
    <property type="entry name" value="ACETATE COA-TRANSFERASE YDIF"/>
    <property type="match status" value="1"/>
</dbReference>
<evidence type="ECO:0000313" key="2">
    <source>
        <dbReference type="Proteomes" id="UP000281547"/>
    </source>
</evidence>
<dbReference type="AlphaFoldDB" id="A0A433XEH9"/>
<organism evidence="1 2">
    <name type="scientific">Arsenicitalea aurantiaca</name>
    <dbReference type="NCBI Taxonomy" id="1783274"/>
    <lineage>
        <taxon>Bacteria</taxon>
        <taxon>Pseudomonadati</taxon>
        <taxon>Pseudomonadota</taxon>
        <taxon>Alphaproteobacteria</taxon>
        <taxon>Hyphomicrobiales</taxon>
        <taxon>Devosiaceae</taxon>
        <taxon>Arsenicitalea</taxon>
    </lineage>
</organism>
<dbReference type="InterPro" id="IPR037171">
    <property type="entry name" value="NagB/RpiA_transferase-like"/>
</dbReference>
<keyword evidence="1" id="KW-0808">Transferase</keyword>
<comment type="caution">
    <text evidence="1">The sequence shown here is derived from an EMBL/GenBank/DDBJ whole genome shotgun (WGS) entry which is preliminary data.</text>
</comment>
<name>A0A433XEH9_9HYPH</name>